<dbReference type="Pfam" id="PF21010">
    <property type="entry name" value="HA2_C"/>
    <property type="match status" value="1"/>
</dbReference>
<evidence type="ECO:0000256" key="3">
    <source>
        <dbReference type="ARBA" id="ARBA00012552"/>
    </source>
</evidence>
<dbReference type="GO" id="GO:0005684">
    <property type="term" value="C:U2-type spliceosomal complex"/>
    <property type="evidence" value="ECO:0007669"/>
    <property type="project" value="UniProtKB-ARBA"/>
</dbReference>
<evidence type="ECO:0000256" key="12">
    <source>
        <dbReference type="ARBA" id="ARBA00047984"/>
    </source>
</evidence>
<dbReference type="OrthoDB" id="10253254at2759"/>
<evidence type="ECO:0000256" key="4">
    <source>
        <dbReference type="ARBA" id="ARBA00022664"/>
    </source>
</evidence>
<keyword evidence="9" id="KW-0689">Ribosomal protein</keyword>
<evidence type="ECO:0000256" key="1">
    <source>
        <dbReference type="ARBA" id="ARBA00007596"/>
    </source>
</evidence>
<dbReference type="Pfam" id="PF00471">
    <property type="entry name" value="Ribosomal_L33"/>
    <property type="match status" value="1"/>
</dbReference>
<dbReference type="Gene3D" id="2.20.28.120">
    <property type="entry name" value="Ribosomal protein L33"/>
    <property type="match status" value="1"/>
</dbReference>
<dbReference type="AlphaFoldDB" id="A0A4T0P6N3"/>
<keyword evidence="10" id="KW-0508">mRNA splicing</keyword>
<dbReference type="SMART" id="SM00847">
    <property type="entry name" value="HA2"/>
    <property type="match status" value="1"/>
</dbReference>
<dbReference type="PANTHER" id="PTHR18934">
    <property type="entry name" value="ATP-DEPENDENT RNA HELICASE"/>
    <property type="match status" value="1"/>
</dbReference>
<dbReference type="Gene3D" id="1.20.120.1080">
    <property type="match status" value="1"/>
</dbReference>
<dbReference type="Pfam" id="PF04408">
    <property type="entry name" value="WHD_HA2"/>
    <property type="match status" value="1"/>
</dbReference>
<dbReference type="GO" id="GO:0071013">
    <property type="term" value="C:catalytic step 2 spliceosome"/>
    <property type="evidence" value="ECO:0007669"/>
    <property type="project" value="TreeGrafter"/>
</dbReference>
<feature type="region of interest" description="Disordered" evidence="13">
    <location>
        <begin position="728"/>
        <end position="749"/>
    </location>
</feature>
<dbReference type="EC" id="3.6.4.13" evidence="3"/>
<dbReference type="Pfam" id="PF00270">
    <property type="entry name" value="DEAD"/>
    <property type="match status" value="1"/>
</dbReference>
<dbReference type="Proteomes" id="UP000309601">
    <property type="component" value="Unassembled WGS sequence"/>
</dbReference>
<dbReference type="InterPro" id="IPR011709">
    <property type="entry name" value="DEAD-box_helicase_OB_fold"/>
</dbReference>
<evidence type="ECO:0000313" key="16">
    <source>
        <dbReference type="EMBL" id="TIC28067.1"/>
    </source>
</evidence>
<dbReference type="PROSITE" id="PS00690">
    <property type="entry name" value="DEAH_ATP_HELICASE"/>
    <property type="match status" value="1"/>
</dbReference>
<dbReference type="InterPro" id="IPR007502">
    <property type="entry name" value="Helicase-assoc_dom"/>
</dbReference>
<dbReference type="EMBL" id="SPRW01000013">
    <property type="protein sequence ID" value="TIC67175.1"/>
    <property type="molecule type" value="Genomic_DNA"/>
</dbReference>
<dbReference type="Gene3D" id="3.40.50.300">
    <property type="entry name" value="P-loop containing nucleotide triphosphate hydrolases"/>
    <property type="match status" value="2"/>
</dbReference>
<dbReference type="SUPFAM" id="SSF57829">
    <property type="entry name" value="Zn-binding ribosomal proteins"/>
    <property type="match status" value="1"/>
</dbReference>
<dbReference type="GO" id="GO:0003735">
    <property type="term" value="F:structural constituent of ribosome"/>
    <property type="evidence" value="ECO:0007669"/>
    <property type="project" value="InterPro"/>
</dbReference>
<evidence type="ECO:0000256" key="10">
    <source>
        <dbReference type="ARBA" id="ARBA00023187"/>
    </source>
</evidence>
<dbReference type="InterPro" id="IPR002464">
    <property type="entry name" value="DNA/RNA_helicase_DEAH_CS"/>
</dbReference>
<keyword evidence="5" id="KW-0547">Nucleotide-binding</keyword>
<evidence type="ECO:0000313" key="19">
    <source>
        <dbReference type="Proteomes" id="UP000305362"/>
    </source>
</evidence>
<dbReference type="GO" id="GO:0016787">
    <property type="term" value="F:hydrolase activity"/>
    <property type="evidence" value="ECO:0007669"/>
    <property type="project" value="UniProtKB-KW"/>
</dbReference>
<dbReference type="FunFam" id="1.20.120.1080:FF:000001">
    <property type="entry name" value="Pre-mRNA-splicing factor ATP-dependent RNA helicase"/>
    <property type="match status" value="1"/>
</dbReference>
<keyword evidence="6" id="KW-0378">Hydrolase</keyword>
<dbReference type="InterPro" id="IPR011545">
    <property type="entry name" value="DEAD/DEAH_box_helicase_dom"/>
</dbReference>
<dbReference type="InterPro" id="IPR001650">
    <property type="entry name" value="Helicase_C-like"/>
</dbReference>
<dbReference type="EMBL" id="SPRO01000045">
    <property type="protein sequence ID" value="TIC28067.1"/>
    <property type="molecule type" value="Genomic_DNA"/>
</dbReference>
<dbReference type="PROSITE" id="PS51194">
    <property type="entry name" value="HELICASE_CTER"/>
    <property type="match status" value="1"/>
</dbReference>
<dbReference type="Pfam" id="PF00271">
    <property type="entry name" value="Helicase_C"/>
    <property type="match status" value="1"/>
</dbReference>
<evidence type="ECO:0000313" key="17">
    <source>
        <dbReference type="EMBL" id="TIC67175.1"/>
    </source>
</evidence>
<feature type="domain" description="Helicase ATP-binding" evidence="14">
    <location>
        <begin position="109"/>
        <end position="274"/>
    </location>
</feature>
<dbReference type="Proteomes" id="UP000305647">
    <property type="component" value="Unassembled WGS sequence"/>
</dbReference>
<dbReference type="GO" id="GO:0005524">
    <property type="term" value="F:ATP binding"/>
    <property type="evidence" value="ECO:0007669"/>
    <property type="project" value="UniProtKB-KW"/>
</dbReference>
<evidence type="ECO:0000256" key="5">
    <source>
        <dbReference type="ARBA" id="ARBA00022741"/>
    </source>
</evidence>
<dbReference type="Pfam" id="PF07717">
    <property type="entry name" value="OB_NTP_bind"/>
    <property type="match status" value="1"/>
</dbReference>
<dbReference type="GO" id="GO:0006397">
    <property type="term" value="P:mRNA processing"/>
    <property type="evidence" value="ECO:0007669"/>
    <property type="project" value="UniProtKB-KW"/>
</dbReference>
<dbReference type="GO" id="GO:0006412">
    <property type="term" value="P:translation"/>
    <property type="evidence" value="ECO:0007669"/>
    <property type="project" value="InterPro"/>
</dbReference>
<comment type="catalytic activity">
    <reaction evidence="12">
        <text>ATP + H2O = ADP + phosphate + H(+)</text>
        <dbReference type="Rhea" id="RHEA:13065"/>
        <dbReference type="ChEBI" id="CHEBI:15377"/>
        <dbReference type="ChEBI" id="CHEBI:15378"/>
        <dbReference type="ChEBI" id="CHEBI:30616"/>
        <dbReference type="ChEBI" id="CHEBI:43474"/>
        <dbReference type="ChEBI" id="CHEBI:456216"/>
        <dbReference type="EC" id="3.6.4.13"/>
    </reaction>
</comment>
<dbReference type="InterPro" id="IPR011332">
    <property type="entry name" value="Ribosomal_zn-bd"/>
</dbReference>
<evidence type="ECO:0000313" key="20">
    <source>
        <dbReference type="Proteomes" id="UP000305647"/>
    </source>
</evidence>
<dbReference type="NCBIfam" id="TIGR01023">
    <property type="entry name" value="rpmG_bact"/>
    <property type="match status" value="1"/>
</dbReference>
<evidence type="ECO:0000256" key="2">
    <source>
        <dbReference type="ARBA" id="ARBA00008792"/>
    </source>
</evidence>
<dbReference type="PROSITE" id="PS51192">
    <property type="entry name" value="HELICASE_ATP_BIND_1"/>
    <property type="match status" value="1"/>
</dbReference>
<organism evidence="16 20">
    <name type="scientific">Wallemia mellicola</name>
    <dbReference type="NCBI Taxonomy" id="1708541"/>
    <lineage>
        <taxon>Eukaryota</taxon>
        <taxon>Fungi</taxon>
        <taxon>Dikarya</taxon>
        <taxon>Basidiomycota</taxon>
        <taxon>Wallemiomycotina</taxon>
        <taxon>Wallemiomycetes</taxon>
        <taxon>Wallemiales</taxon>
        <taxon>Wallemiaceae</taxon>
        <taxon>Wallemia</taxon>
    </lineage>
</organism>
<keyword evidence="11" id="KW-0687">Ribonucleoprotein</keyword>
<evidence type="ECO:0000256" key="13">
    <source>
        <dbReference type="SAM" id="MobiDB-lite"/>
    </source>
</evidence>
<dbReference type="InterPro" id="IPR027417">
    <property type="entry name" value="P-loop_NTPase"/>
</dbReference>
<comment type="similarity">
    <text evidence="1">Belongs to the bacterial ribosomal protein bL33 family.</text>
</comment>
<dbReference type="SMART" id="SM00490">
    <property type="entry name" value="HELICc"/>
    <property type="match status" value="1"/>
</dbReference>
<evidence type="ECO:0000256" key="7">
    <source>
        <dbReference type="ARBA" id="ARBA00022806"/>
    </source>
</evidence>
<keyword evidence="8" id="KW-0067">ATP-binding</keyword>
<evidence type="ECO:0000256" key="9">
    <source>
        <dbReference type="ARBA" id="ARBA00022980"/>
    </source>
</evidence>
<dbReference type="InterPro" id="IPR048333">
    <property type="entry name" value="HA2_WH"/>
</dbReference>
<evidence type="ECO:0000259" key="15">
    <source>
        <dbReference type="PROSITE" id="PS51194"/>
    </source>
</evidence>
<evidence type="ECO:0000313" key="18">
    <source>
        <dbReference type="EMBL" id="TIC68294.1"/>
    </source>
</evidence>
<feature type="domain" description="Helicase C-terminal" evidence="15">
    <location>
        <begin position="299"/>
        <end position="474"/>
    </location>
</feature>
<gene>
    <name evidence="17" type="ORF">E3Q02_01610</name>
    <name evidence="18" type="ORF">E3Q03_01670</name>
    <name evidence="16" type="ORF">E3Q10_03371</name>
</gene>
<dbReference type="SUPFAM" id="SSF52540">
    <property type="entry name" value="P-loop containing nucleoside triphosphate hydrolases"/>
    <property type="match status" value="1"/>
</dbReference>
<dbReference type="GO" id="GO:0005840">
    <property type="term" value="C:ribosome"/>
    <property type="evidence" value="ECO:0007669"/>
    <property type="project" value="UniProtKB-KW"/>
</dbReference>
<dbReference type="InterPro" id="IPR038584">
    <property type="entry name" value="Ribosomal_bL33_sf"/>
</dbReference>
<keyword evidence="7" id="KW-0347">Helicase</keyword>
<reference evidence="19 20" key="1">
    <citation type="submission" date="2019-03" db="EMBL/GenBank/DDBJ databases">
        <title>Sequencing 25 genomes of Wallemia mellicola.</title>
        <authorList>
            <person name="Gostincar C."/>
        </authorList>
    </citation>
    <scope>NUCLEOTIDE SEQUENCE [LARGE SCALE GENOMIC DNA]</scope>
    <source>
        <strain evidence="17 21">EXF-1274</strain>
        <strain evidence="18 19">EXF-1277</strain>
        <strain evidence="16 20">EXF-8738</strain>
    </source>
</reference>
<accession>A0A4T0P6N3</accession>
<evidence type="ECO:0000256" key="6">
    <source>
        <dbReference type="ARBA" id="ARBA00022801"/>
    </source>
</evidence>
<protein>
    <recommendedName>
        <fullName evidence="3">RNA helicase</fullName>
        <ecNumber evidence="3">3.6.4.13</ecNumber>
    </recommendedName>
</protein>
<dbReference type="FunFam" id="3.40.50.300:FF:000578">
    <property type="entry name" value="probable ATP-dependent RNA helicase DHX35"/>
    <property type="match status" value="1"/>
</dbReference>
<dbReference type="GO" id="GO:0003724">
    <property type="term" value="F:RNA helicase activity"/>
    <property type="evidence" value="ECO:0007669"/>
    <property type="project" value="UniProtKB-EC"/>
</dbReference>
<sequence>MAKQKARTVLVRLISTAKTGFFYQCQRPRLSEKLSAMKYDPKVKQHVLFVEGKRVSSYLSHLLYLYENHHGSVLETWDDSSSSLDRANEAEGSLTISSLHNSELGQKLLWMLEEYQVTIVVGQTGCGKTTQLPQYLYEEGWATPPYTIACTQPRRVAATSIAQRVAQEVGSVLGDEVGYSIRFEDLSSANRTRIKYLTDGMLFRETLMDPLLSKYSVIMIDEAHERNSYTDVLLGVLKKILKRRPDLRLIISSATLTAQKFVDFFGGSKKCGTISLDGRMFPVEVSYTQEPVSDYVRSAVETVISIHETQGSGDILVFLTGREEIDRALQLLSDNLISSRRNTDSLVGLPLHAGLTSEEQLKIFERPPSGVRKVVFSTNIAEASITIDGIRYVVDSGFVKLRHFNPATGIDILSVAPSSKASLTQRAGRAGRTAPGKTFRLFPESALLRLDESTVPEICRTDLTGFILQLKALGVSNVLRFDYLDNPPSSMLVRALELLYALGALDDSGHLTPQLGLKMAEIPLDPMMTKILLNSVSFECSEEILTIAAMTSVQNPFLTHDGPGELERRKFVAEEGDHLTLLNAYNAFVKIGKSSSRWAGQHRLNFKALSRAVSIRSQLSKYLEKFNLNPRLSAGVDQETIRKCLVSGYFKNVARFNPDGTYTLLNGNQIVNVHPSSIMFTRSPSTKWVVFHEQIVETTKIFIRDLTVINDDWLVDESLTRGFYQSNDSSRNATAQDKNSIQESLQRYL</sequence>
<proteinExistence type="inferred from homology"/>
<evidence type="ECO:0000259" key="14">
    <source>
        <dbReference type="PROSITE" id="PS51192"/>
    </source>
</evidence>
<dbReference type="GO" id="GO:0008380">
    <property type="term" value="P:RNA splicing"/>
    <property type="evidence" value="ECO:0007669"/>
    <property type="project" value="UniProtKB-KW"/>
</dbReference>
<evidence type="ECO:0000313" key="21">
    <source>
        <dbReference type="Proteomes" id="UP000309601"/>
    </source>
</evidence>
<dbReference type="Proteomes" id="UP000305362">
    <property type="component" value="Unassembled WGS sequence"/>
</dbReference>
<name>A0A4T0P6N3_9BASI</name>
<keyword evidence="4" id="KW-0507">mRNA processing</keyword>
<dbReference type="SMART" id="SM00487">
    <property type="entry name" value="DEXDc"/>
    <property type="match status" value="1"/>
</dbReference>
<dbReference type="InterPro" id="IPR014001">
    <property type="entry name" value="Helicase_ATP-bd"/>
</dbReference>
<evidence type="ECO:0000256" key="8">
    <source>
        <dbReference type="ARBA" id="ARBA00022840"/>
    </source>
</evidence>
<dbReference type="InterPro" id="IPR001705">
    <property type="entry name" value="Ribosomal_bL33"/>
</dbReference>
<dbReference type="EMBL" id="SPRV01000013">
    <property type="protein sequence ID" value="TIC68294.1"/>
    <property type="molecule type" value="Genomic_DNA"/>
</dbReference>
<dbReference type="FunFam" id="3.40.50.300:FF:000145">
    <property type="entry name" value="probable ATP-dependent RNA helicase DHX40"/>
    <property type="match status" value="1"/>
</dbReference>
<comment type="caution">
    <text evidence="16">The sequence shown here is derived from an EMBL/GenBank/DDBJ whole genome shotgun (WGS) entry which is preliminary data.</text>
</comment>
<comment type="similarity">
    <text evidence="2">Belongs to the DEAD box helicase family. DEAH subfamily.</text>
</comment>
<dbReference type="GO" id="GO:0005737">
    <property type="term" value="C:cytoplasm"/>
    <property type="evidence" value="ECO:0007669"/>
    <property type="project" value="UniProtKB-ARBA"/>
</dbReference>
<dbReference type="FunFam" id="1.10.10.2130:FF:000001">
    <property type="entry name" value="Pre-mRNA-splicing factor ATP-dependent RNA helicase"/>
    <property type="match status" value="1"/>
</dbReference>
<dbReference type="GO" id="GO:0003723">
    <property type="term" value="F:RNA binding"/>
    <property type="evidence" value="ECO:0007669"/>
    <property type="project" value="TreeGrafter"/>
</dbReference>
<evidence type="ECO:0000256" key="11">
    <source>
        <dbReference type="ARBA" id="ARBA00023274"/>
    </source>
</evidence>
<dbReference type="CDD" id="cd18791">
    <property type="entry name" value="SF2_C_RHA"/>
    <property type="match status" value="1"/>
</dbReference>
<dbReference type="PANTHER" id="PTHR18934:SF136">
    <property type="entry name" value="ATP-DEPENDENT RNA HELICASE DHX35-RELATED"/>
    <property type="match status" value="1"/>
</dbReference>